<dbReference type="PANTHER" id="PTHR43841">
    <property type="entry name" value="3-HYDROXYACYL-THIOESTER DEHYDRATASE HTDX-RELATED"/>
    <property type="match status" value="1"/>
</dbReference>
<keyword evidence="4" id="KW-1185">Reference proteome</keyword>
<proteinExistence type="inferred from homology"/>
<comment type="similarity">
    <text evidence="1">Belongs to the enoyl-CoA hydratase/isomerase family.</text>
</comment>
<sequence>MATRELSGPPSILPLYAKAALPMIPGASLLPFVPGSGKDVPELELVMPEVTFDAKSLAAYNRVCGFTLRDAVPSTYIHVLAFPLHMALMGEPNFPFGAVGLVHVNNTITQHRPVSMSETLSIKVTASKLRPHAKGKQFDMVAQAKAGRTIVWEGVSTYLRLGKGDPSLKVQHEKVEDPPVSATWRLEGGLGRRYAGASGDRNPIHLYDLTAKPLGFNKAIIHGMWTKARCLAALESVLPDAYKVDVQFRKPIPLPSKVTFGEEISKDGIRFAVRNARKGTPHLDGTVVQVAAKKR</sequence>
<gene>
    <name evidence="3" type="ORF">LRS13_24500</name>
</gene>
<reference evidence="4" key="1">
    <citation type="submission" date="2021-11" db="EMBL/GenBank/DDBJ databases">
        <title>Cultivation dependent microbiological survey of springs from the worlds oldest radium mine currently devoted to the extraction of radon-saturated water.</title>
        <authorList>
            <person name="Kapinusova G."/>
            <person name="Smrhova T."/>
            <person name="Strejcek M."/>
            <person name="Suman J."/>
            <person name="Jani K."/>
            <person name="Pajer P."/>
            <person name="Uhlik O."/>
        </authorList>
    </citation>
    <scope>NUCLEOTIDE SEQUENCE [LARGE SCALE GENOMIC DNA]</scope>
    <source>
        <strain evidence="4">J379</strain>
    </source>
</reference>
<dbReference type="Proteomes" id="UP001058860">
    <property type="component" value="Chromosome"/>
</dbReference>
<dbReference type="EMBL" id="CP088295">
    <property type="protein sequence ID" value="UUY03783.1"/>
    <property type="molecule type" value="Genomic_DNA"/>
</dbReference>
<dbReference type="SUPFAM" id="SSF54637">
    <property type="entry name" value="Thioesterase/thiol ester dehydrase-isomerase"/>
    <property type="match status" value="2"/>
</dbReference>
<evidence type="ECO:0000259" key="2">
    <source>
        <dbReference type="Pfam" id="PF01575"/>
    </source>
</evidence>
<dbReference type="InterPro" id="IPR029069">
    <property type="entry name" value="HotDog_dom_sf"/>
</dbReference>
<accession>A0ABY5PGJ4</accession>
<organism evidence="3 4">
    <name type="scientific">Svornostia abyssi</name>
    <dbReference type="NCBI Taxonomy" id="2898438"/>
    <lineage>
        <taxon>Bacteria</taxon>
        <taxon>Bacillati</taxon>
        <taxon>Actinomycetota</taxon>
        <taxon>Thermoleophilia</taxon>
        <taxon>Solirubrobacterales</taxon>
        <taxon>Baekduiaceae</taxon>
        <taxon>Svornostia</taxon>
    </lineage>
</organism>
<protein>
    <recommendedName>
        <fullName evidence="2">MaoC-like domain-containing protein</fullName>
    </recommendedName>
</protein>
<evidence type="ECO:0000313" key="4">
    <source>
        <dbReference type="Proteomes" id="UP001058860"/>
    </source>
</evidence>
<feature type="domain" description="MaoC-like" evidence="2">
    <location>
        <begin position="192"/>
        <end position="280"/>
    </location>
</feature>
<dbReference type="InterPro" id="IPR002539">
    <property type="entry name" value="MaoC-like_dom"/>
</dbReference>
<dbReference type="Pfam" id="PF01575">
    <property type="entry name" value="MaoC_dehydratas"/>
    <property type="match status" value="1"/>
</dbReference>
<dbReference type="RefSeq" id="WP_353864286.1">
    <property type="nucleotide sequence ID" value="NZ_CP088295.1"/>
</dbReference>
<dbReference type="PANTHER" id="PTHR43841:SF1">
    <property type="entry name" value="3-HYDROXYACYL-THIOESTER DEHYDRATASE X"/>
    <property type="match status" value="1"/>
</dbReference>
<evidence type="ECO:0000313" key="3">
    <source>
        <dbReference type="EMBL" id="UUY03783.1"/>
    </source>
</evidence>
<evidence type="ECO:0000256" key="1">
    <source>
        <dbReference type="ARBA" id="ARBA00005254"/>
    </source>
</evidence>
<name>A0ABY5PGJ4_9ACTN</name>
<dbReference type="Gene3D" id="3.10.129.10">
    <property type="entry name" value="Hotdog Thioesterase"/>
    <property type="match status" value="1"/>
</dbReference>